<sequence>MRSVPVRNSTPQATETSMNSACAAWMTRRQSCRSASDPNHTEQSRNGTQWLITWKPVSAGEWNVCHSTQ</sequence>
<reference evidence="2" key="1">
    <citation type="journal article" date="2019" name="Int. J. Syst. Evol. Microbiol.">
        <title>The Global Catalogue of Microorganisms (GCM) 10K type strain sequencing project: providing services to taxonomists for standard genome sequencing and annotation.</title>
        <authorList>
            <consortium name="The Broad Institute Genomics Platform"/>
            <consortium name="The Broad Institute Genome Sequencing Center for Infectious Disease"/>
            <person name="Wu L."/>
            <person name="Ma J."/>
        </authorList>
    </citation>
    <scope>NUCLEOTIDE SEQUENCE [LARGE SCALE GENOMIC DNA]</scope>
    <source>
        <strain evidence="2">NBRC 108730</strain>
    </source>
</reference>
<keyword evidence="2" id="KW-1185">Reference proteome</keyword>
<gene>
    <name evidence="1" type="ORF">GCM10025868_17370</name>
</gene>
<evidence type="ECO:0000313" key="2">
    <source>
        <dbReference type="Proteomes" id="UP001157017"/>
    </source>
</evidence>
<dbReference type="Proteomes" id="UP001157017">
    <property type="component" value="Unassembled WGS sequence"/>
</dbReference>
<protein>
    <recommendedName>
        <fullName evidence="3">Chitin-binding type-3 domain-containing protein</fullName>
    </recommendedName>
</protein>
<evidence type="ECO:0008006" key="3">
    <source>
        <dbReference type="Google" id="ProtNLM"/>
    </source>
</evidence>
<dbReference type="EMBL" id="BSUZ01000001">
    <property type="protein sequence ID" value="GMA86487.1"/>
    <property type="molecule type" value="Genomic_DNA"/>
</dbReference>
<accession>A0ABQ6JE64</accession>
<evidence type="ECO:0000313" key="1">
    <source>
        <dbReference type="EMBL" id="GMA86487.1"/>
    </source>
</evidence>
<comment type="caution">
    <text evidence="1">The sequence shown here is derived from an EMBL/GenBank/DDBJ whole genome shotgun (WGS) entry which is preliminary data.</text>
</comment>
<organism evidence="1 2">
    <name type="scientific">Angustibacter aerolatus</name>
    <dbReference type="NCBI Taxonomy" id="1162965"/>
    <lineage>
        <taxon>Bacteria</taxon>
        <taxon>Bacillati</taxon>
        <taxon>Actinomycetota</taxon>
        <taxon>Actinomycetes</taxon>
        <taxon>Kineosporiales</taxon>
        <taxon>Kineosporiaceae</taxon>
    </lineage>
</organism>
<proteinExistence type="predicted"/>
<name>A0ABQ6JE64_9ACTN</name>